<dbReference type="AlphaFoldDB" id="A0A4S2F0A1"/>
<name>A0A4S2F0A1_9ACTN</name>
<accession>A0A4S2F0A1</accession>
<dbReference type="InterPro" id="IPR025404">
    <property type="entry name" value="DUF4130"/>
</dbReference>
<sequence length="359" mass="39759">MPLPLPITALNETSKASSRSSEILNTLESETCKFVGSLQKLAIQGQRLCLGCIPSAEGMLTAVGALYLARVPEECARLIVPTTGQARLDEVYLSAPCDATLATYVFEGFIRATFGAKGMPQYVRDPKTMVTYIAAQVQNPSMPEILHRYVRCGFTFGKKIGTHGADPLIAEAEALATSTSSEAEHLRQFVRFSRLADGSFFAQFRPKADVVPLAAGYFKRRMGEERFCLLDPVHGSAALYGDHHLGIMKLDPLEAELLASQTALLAQDEPYVRALWKGFYDAVTLPHRTKMQRGYDLRQQFMPQRLWAYLPELDPRTDTAWTWIPPIYRGNAPLASKMLNAPVGKRESLPASPEETEES</sequence>
<dbReference type="Proteomes" id="UP000310263">
    <property type="component" value="Unassembled WGS sequence"/>
</dbReference>
<evidence type="ECO:0000259" key="1">
    <source>
        <dbReference type="Pfam" id="PF13566"/>
    </source>
</evidence>
<dbReference type="Pfam" id="PF13566">
    <property type="entry name" value="DUF4130"/>
    <property type="match status" value="1"/>
</dbReference>
<protein>
    <submittedName>
        <fullName evidence="2">DUF4130 domain-containing protein</fullName>
    </submittedName>
</protein>
<organism evidence="2 3">
    <name type="scientific">Muricaecibacterium torontonense</name>
    <dbReference type="NCBI Taxonomy" id="3032871"/>
    <lineage>
        <taxon>Bacteria</taxon>
        <taxon>Bacillati</taxon>
        <taxon>Actinomycetota</taxon>
        <taxon>Coriobacteriia</taxon>
        <taxon>Coriobacteriales</taxon>
        <taxon>Atopobiaceae</taxon>
        <taxon>Muricaecibacterium</taxon>
    </lineage>
</organism>
<reference evidence="2 3" key="1">
    <citation type="submission" date="2019-04" db="EMBL/GenBank/DDBJ databases">
        <title>Microbes associate with the intestines of laboratory mice.</title>
        <authorList>
            <person name="Navarre W."/>
            <person name="Wong E."/>
            <person name="Huang K."/>
            <person name="Tropini C."/>
            <person name="Ng K."/>
            <person name="Yu B."/>
        </authorList>
    </citation>
    <scope>NUCLEOTIDE SEQUENCE [LARGE SCALE GENOMIC DNA]</scope>
    <source>
        <strain evidence="2 3">NM07_P-09</strain>
    </source>
</reference>
<dbReference type="OrthoDB" id="5290748at2"/>
<keyword evidence="3" id="KW-1185">Reference proteome</keyword>
<gene>
    <name evidence="2" type="ORF">E5334_06360</name>
</gene>
<evidence type="ECO:0000313" key="2">
    <source>
        <dbReference type="EMBL" id="TGY62266.1"/>
    </source>
</evidence>
<comment type="caution">
    <text evidence="2">The sequence shown here is derived from an EMBL/GenBank/DDBJ whole genome shotgun (WGS) entry which is preliminary data.</text>
</comment>
<feature type="domain" description="DUF4130" evidence="1">
    <location>
        <begin position="142"/>
        <end position="312"/>
    </location>
</feature>
<dbReference type="NCBIfam" id="TIGR03915">
    <property type="entry name" value="SAM_7_link_chp"/>
    <property type="match status" value="1"/>
</dbReference>
<dbReference type="EMBL" id="SRYE01000003">
    <property type="protein sequence ID" value="TGY62266.1"/>
    <property type="molecule type" value="Genomic_DNA"/>
</dbReference>
<dbReference type="RefSeq" id="WP_136012736.1">
    <property type="nucleotide sequence ID" value="NZ_SRYE01000003.1"/>
</dbReference>
<evidence type="ECO:0000313" key="3">
    <source>
        <dbReference type="Proteomes" id="UP000310263"/>
    </source>
</evidence>
<proteinExistence type="predicted"/>
<dbReference type="InterPro" id="IPR023875">
    <property type="entry name" value="DNA_repair_put"/>
</dbReference>